<feature type="signal peptide" evidence="1">
    <location>
        <begin position="1"/>
        <end position="17"/>
    </location>
</feature>
<sequence>MKFTAVAVLAIATGALASPAPWEAPKVPKPPTVKQTNTCGNGQALFCCSNNEKDSSVHCVSFTNGGIGGICNGIQMCCNNNNNNIQGSGSASQSCGISVGGGSITFSDGHKQWV</sequence>
<proteinExistence type="predicted"/>
<dbReference type="Proteomes" id="UP001187734">
    <property type="component" value="Unassembled WGS sequence"/>
</dbReference>
<dbReference type="EMBL" id="ONZP01000172">
    <property type="protein sequence ID" value="SPJ75676.1"/>
    <property type="molecule type" value="Genomic_DNA"/>
</dbReference>
<evidence type="ECO:0000313" key="3">
    <source>
        <dbReference type="Proteomes" id="UP001187734"/>
    </source>
</evidence>
<keyword evidence="1" id="KW-0732">Signal</keyword>
<accession>A0AAE8SH84</accession>
<comment type="caution">
    <text evidence="2">The sequence shown here is derived from an EMBL/GenBank/DDBJ whole genome shotgun (WGS) entry which is preliminary data.</text>
</comment>
<evidence type="ECO:0008006" key="4">
    <source>
        <dbReference type="Google" id="ProtNLM"/>
    </source>
</evidence>
<gene>
    <name evidence="2" type="ORF">FTOL_05407</name>
</gene>
<organism evidence="2 3">
    <name type="scientific">Fusarium torulosum</name>
    <dbReference type="NCBI Taxonomy" id="33205"/>
    <lineage>
        <taxon>Eukaryota</taxon>
        <taxon>Fungi</taxon>
        <taxon>Dikarya</taxon>
        <taxon>Ascomycota</taxon>
        <taxon>Pezizomycotina</taxon>
        <taxon>Sordariomycetes</taxon>
        <taxon>Hypocreomycetidae</taxon>
        <taxon>Hypocreales</taxon>
        <taxon>Nectriaceae</taxon>
        <taxon>Fusarium</taxon>
    </lineage>
</organism>
<evidence type="ECO:0000256" key="1">
    <source>
        <dbReference type="SAM" id="SignalP"/>
    </source>
</evidence>
<protein>
    <recommendedName>
        <fullName evidence="4">Hydrophobin</fullName>
    </recommendedName>
</protein>
<evidence type="ECO:0000313" key="2">
    <source>
        <dbReference type="EMBL" id="SPJ75676.1"/>
    </source>
</evidence>
<dbReference type="AlphaFoldDB" id="A0AAE8SH84"/>
<reference evidence="2" key="1">
    <citation type="submission" date="2018-03" db="EMBL/GenBank/DDBJ databases">
        <authorList>
            <person name="Guldener U."/>
        </authorList>
    </citation>
    <scope>NUCLEOTIDE SEQUENCE</scope>
</reference>
<keyword evidence="3" id="KW-1185">Reference proteome</keyword>
<name>A0AAE8SH84_9HYPO</name>
<feature type="chain" id="PRO_5041949172" description="Hydrophobin" evidence="1">
    <location>
        <begin position="18"/>
        <end position="114"/>
    </location>
</feature>